<evidence type="ECO:0000256" key="1">
    <source>
        <dbReference type="SAM" id="MobiDB-lite"/>
    </source>
</evidence>
<sequence length="325" mass="34548">MRCGRLAVFAALALAWVTACSDPSDTTTTAAAPPPGARTAAPVPAPAPESPPKSQPPRGKSRVLYLGDSLAMESRRVLADRVAAGGRATVHSAPYSGTTLCDYLEGTARDSLVPSRHKAAALVRSQRPQIVVLQFWGNAWAYTPCMDSIPQGGGSRYYARYAADAKALTEQIAAAARGAGIQRPRIVWVLQAPDAFSPDRVRRVNGIYRDQADAGGDTVADAGREVSPAGSRYTWAQRLPCNDDERARPGDCRGGLTSLHRDDDHLHFCLAPTTKTPRPCPVHSPGIVRYCEAIAETVDAVLRRPPPATGPPATGRDRAGRAAAR</sequence>
<feature type="compositionally biased region" description="Basic and acidic residues" evidence="1">
    <location>
        <begin position="315"/>
        <end position="325"/>
    </location>
</feature>
<accession>A0ABW6RHL9</accession>
<keyword evidence="2" id="KW-0732">Signal</keyword>
<feature type="compositionally biased region" description="Low complexity" evidence="1">
    <location>
        <begin position="22"/>
        <end position="42"/>
    </location>
</feature>
<evidence type="ECO:0000313" key="4">
    <source>
        <dbReference type="Proteomes" id="UP001601976"/>
    </source>
</evidence>
<feature type="region of interest" description="Disordered" evidence="1">
    <location>
        <begin position="302"/>
        <end position="325"/>
    </location>
</feature>
<organism evidence="3 4">
    <name type="scientific">Streptomyces flavidovirens</name>
    <dbReference type="NCBI Taxonomy" id="67298"/>
    <lineage>
        <taxon>Bacteria</taxon>
        <taxon>Bacillati</taxon>
        <taxon>Actinomycetota</taxon>
        <taxon>Actinomycetes</taxon>
        <taxon>Kitasatosporales</taxon>
        <taxon>Streptomycetaceae</taxon>
        <taxon>Streptomyces</taxon>
    </lineage>
</organism>
<evidence type="ECO:0000313" key="3">
    <source>
        <dbReference type="EMBL" id="MFF3341034.1"/>
    </source>
</evidence>
<reference evidence="3 4" key="1">
    <citation type="submission" date="2024-10" db="EMBL/GenBank/DDBJ databases">
        <title>The Natural Products Discovery Center: Release of the First 8490 Sequenced Strains for Exploring Actinobacteria Biosynthetic Diversity.</title>
        <authorList>
            <person name="Kalkreuter E."/>
            <person name="Kautsar S.A."/>
            <person name="Yang D."/>
            <person name="Bader C.D."/>
            <person name="Teijaro C.N."/>
            <person name="Fluegel L."/>
            <person name="Davis C.M."/>
            <person name="Simpson J.R."/>
            <person name="Lauterbach L."/>
            <person name="Steele A.D."/>
            <person name="Gui C."/>
            <person name="Meng S."/>
            <person name="Li G."/>
            <person name="Viehrig K."/>
            <person name="Ye F."/>
            <person name="Su P."/>
            <person name="Kiefer A.F."/>
            <person name="Nichols A."/>
            <person name="Cepeda A.J."/>
            <person name="Yan W."/>
            <person name="Fan B."/>
            <person name="Jiang Y."/>
            <person name="Adhikari A."/>
            <person name="Zheng C.-J."/>
            <person name="Schuster L."/>
            <person name="Cowan T.M."/>
            <person name="Smanski M.J."/>
            <person name="Chevrette M.G."/>
            <person name="De Carvalho L.P.S."/>
            <person name="Shen B."/>
        </authorList>
    </citation>
    <scope>NUCLEOTIDE SEQUENCE [LARGE SCALE GENOMIC DNA]</scope>
    <source>
        <strain evidence="3 4">NPDC003029</strain>
    </source>
</reference>
<dbReference type="Gene3D" id="3.40.50.1110">
    <property type="entry name" value="SGNH hydrolase"/>
    <property type="match status" value="1"/>
</dbReference>
<dbReference type="InterPro" id="IPR036514">
    <property type="entry name" value="SGNH_hydro_sf"/>
</dbReference>
<keyword evidence="3" id="KW-0378">Hydrolase</keyword>
<comment type="caution">
    <text evidence="3">The sequence shown here is derived from an EMBL/GenBank/DDBJ whole genome shotgun (WGS) entry which is preliminary data.</text>
</comment>
<evidence type="ECO:0000256" key="2">
    <source>
        <dbReference type="SAM" id="SignalP"/>
    </source>
</evidence>
<keyword evidence="4" id="KW-1185">Reference proteome</keyword>
<dbReference type="Proteomes" id="UP001601976">
    <property type="component" value="Unassembled WGS sequence"/>
</dbReference>
<protein>
    <submittedName>
        <fullName evidence="3">SGNH/GDSL hydrolase family protein</fullName>
    </submittedName>
</protein>
<feature type="signal peptide" evidence="2">
    <location>
        <begin position="1"/>
        <end position="21"/>
    </location>
</feature>
<feature type="compositionally biased region" description="Pro residues" evidence="1">
    <location>
        <begin position="43"/>
        <end position="55"/>
    </location>
</feature>
<feature type="region of interest" description="Disordered" evidence="1">
    <location>
        <begin position="22"/>
        <end position="61"/>
    </location>
</feature>
<dbReference type="SUPFAM" id="SSF52266">
    <property type="entry name" value="SGNH hydrolase"/>
    <property type="match status" value="1"/>
</dbReference>
<gene>
    <name evidence="3" type="ORF">ACFYWW_20215</name>
</gene>
<dbReference type="EMBL" id="JBIAPK010000006">
    <property type="protein sequence ID" value="MFF3341034.1"/>
    <property type="molecule type" value="Genomic_DNA"/>
</dbReference>
<feature type="chain" id="PRO_5046362652" evidence="2">
    <location>
        <begin position="22"/>
        <end position="325"/>
    </location>
</feature>
<dbReference type="GO" id="GO:0016787">
    <property type="term" value="F:hydrolase activity"/>
    <property type="evidence" value="ECO:0007669"/>
    <property type="project" value="UniProtKB-KW"/>
</dbReference>
<name>A0ABW6RHL9_9ACTN</name>
<dbReference type="PROSITE" id="PS51257">
    <property type="entry name" value="PROKAR_LIPOPROTEIN"/>
    <property type="match status" value="1"/>
</dbReference>
<dbReference type="RefSeq" id="WP_387896346.1">
    <property type="nucleotide sequence ID" value="NZ_JBIAPK010000006.1"/>
</dbReference>
<proteinExistence type="predicted"/>